<proteinExistence type="inferred from homology"/>
<evidence type="ECO:0000256" key="6">
    <source>
        <dbReference type="ARBA" id="ARBA00023212"/>
    </source>
</evidence>
<evidence type="ECO:0000256" key="3">
    <source>
        <dbReference type="ARBA" id="ARBA00010091"/>
    </source>
</evidence>
<feature type="compositionally biased region" description="Basic residues" evidence="8">
    <location>
        <begin position="160"/>
        <end position="171"/>
    </location>
</feature>
<reference evidence="10" key="3">
    <citation type="submission" date="2008-06" db="EMBL/GenBank/DDBJ databases">
        <authorList>
            <consortium name="FlyBase"/>
        </authorList>
    </citation>
    <scope>NUCLEOTIDE SEQUENCE</scope>
    <source>
        <strain evidence="10">TSC#15010-1051.87</strain>
    </source>
</reference>
<dbReference type="GO" id="GO:0005814">
    <property type="term" value="C:centriole"/>
    <property type="evidence" value="ECO:0007669"/>
    <property type="project" value="UniProtKB-SubCell"/>
</dbReference>
<keyword evidence="12" id="KW-1185">Reference proteome</keyword>
<evidence type="ECO:0000313" key="10">
    <source>
        <dbReference type="EMBL" id="EDW64418.2"/>
    </source>
</evidence>
<keyword evidence="4" id="KW-0963">Cytoplasm</keyword>
<dbReference type="GO" id="GO:0097730">
    <property type="term" value="C:non-motile cilium"/>
    <property type="evidence" value="ECO:0007669"/>
    <property type="project" value="TreeGrafter"/>
</dbReference>
<dbReference type="PANTHER" id="PTHR34174">
    <property type="entry name" value="HYDROLETHALUS SYNDROME PROTEIN 1"/>
    <property type="match status" value="1"/>
</dbReference>
<dbReference type="InterPro" id="IPR052319">
    <property type="entry name" value="Centriolar_ciliogenesis_assoc"/>
</dbReference>
<dbReference type="HOGENOM" id="CLU_1653990_0_0_1"/>
<dbReference type="InParanoid" id="B4LVM4"/>
<keyword evidence="7" id="KW-0966">Cell projection</keyword>
<protein>
    <submittedName>
        <fullName evidence="10">Uncharacterized protein, isoform A</fullName>
    </submittedName>
    <submittedName>
        <fullName evidence="11">Uncharacterized protein, isoform B</fullName>
    </submittedName>
</protein>
<dbReference type="InterPro" id="IPR027918">
    <property type="entry name" value="HYLS1_C_dom"/>
</dbReference>
<dbReference type="EMBL" id="CH940649">
    <property type="protein sequence ID" value="EDW64418.2"/>
    <property type="molecule type" value="Genomic_DNA"/>
</dbReference>
<dbReference type="Pfam" id="PF15311">
    <property type="entry name" value="HYLS1_C"/>
    <property type="match status" value="1"/>
</dbReference>
<feature type="compositionally biased region" description="Basic and acidic residues" evidence="8">
    <location>
        <begin position="64"/>
        <end position="99"/>
    </location>
</feature>
<evidence type="ECO:0000313" key="12">
    <source>
        <dbReference type="Proteomes" id="UP000008792"/>
    </source>
</evidence>
<dbReference type="eggNOG" id="ENOG502S9JS">
    <property type="taxonomic scope" value="Eukaryota"/>
</dbReference>
<feature type="domain" description="Centriolar and ciliogenesis-associated protein HYLS1 C-terminal" evidence="9">
    <location>
        <begin position="182"/>
        <end position="226"/>
    </location>
</feature>
<accession>B4LVM4</accession>
<name>B4LVM4_DROVI</name>
<evidence type="ECO:0000259" key="9">
    <source>
        <dbReference type="Pfam" id="PF15311"/>
    </source>
</evidence>
<comment type="similarity">
    <text evidence="3">Belongs to the HYLS1 family.</text>
</comment>
<gene>
    <name evidence="10" type="primary">Dvir\GJ17458</name>
    <name evidence="10" type="ORF">Dvir_GJ17458</name>
</gene>
<dbReference type="PANTHER" id="PTHR34174:SF1">
    <property type="entry name" value="CENTRIOLAR AND CILIOGENESIS-ASSOCIATED PROTEIN HYLS1"/>
    <property type="match status" value="1"/>
</dbReference>
<evidence type="ECO:0000256" key="4">
    <source>
        <dbReference type="ARBA" id="ARBA00022490"/>
    </source>
</evidence>
<dbReference type="FunCoup" id="B4LVM4">
    <property type="interactions" value="5"/>
</dbReference>
<evidence type="ECO:0000256" key="7">
    <source>
        <dbReference type="ARBA" id="ARBA00023273"/>
    </source>
</evidence>
<dbReference type="GO" id="GO:0060271">
    <property type="term" value="P:cilium assembly"/>
    <property type="evidence" value="ECO:0007669"/>
    <property type="project" value="TreeGrafter"/>
</dbReference>
<dbReference type="EMBL" id="CH940649">
    <property type="protein sequence ID" value="KRF81613.1"/>
    <property type="molecule type" value="Genomic_DNA"/>
</dbReference>
<comment type="subcellular location">
    <subcellularLocation>
        <location evidence="2">Cell projection</location>
        <location evidence="2">Cilium</location>
    </subcellularLocation>
    <subcellularLocation>
        <location evidence="1">Cytoplasm</location>
        <location evidence="1">Cytoskeleton</location>
        <location evidence="1">Microtubule organizing center</location>
        <location evidence="1">Centrosome</location>
        <location evidence="1">Centriole</location>
    </subcellularLocation>
</comment>
<feature type="region of interest" description="Disordered" evidence="8">
    <location>
        <begin position="125"/>
        <end position="184"/>
    </location>
</feature>
<organism evidence="10 12">
    <name type="scientific">Drosophila virilis</name>
    <name type="common">Fruit fly</name>
    <dbReference type="NCBI Taxonomy" id="7244"/>
    <lineage>
        <taxon>Eukaryota</taxon>
        <taxon>Metazoa</taxon>
        <taxon>Ecdysozoa</taxon>
        <taxon>Arthropoda</taxon>
        <taxon>Hexapoda</taxon>
        <taxon>Insecta</taxon>
        <taxon>Pterygota</taxon>
        <taxon>Neoptera</taxon>
        <taxon>Endopterygota</taxon>
        <taxon>Diptera</taxon>
        <taxon>Brachycera</taxon>
        <taxon>Muscomorpha</taxon>
        <taxon>Ephydroidea</taxon>
        <taxon>Drosophilidae</taxon>
        <taxon>Drosophila</taxon>
    </lineage>
</organism>
<dbReference type="Proteomes" id="UP000008792">
    <property type="component" value="Unassembled WGS sequence"/>
</dbReference>
<evidence type="ECO:0000256" key="8">
    <source>
        <dbReference type="SAM" id="MobiDB-lite"/>
    </source>
</evidence>
<keyword evidence="5" id="KW-0970">Cilium biogenesis/degradation</keyword>
<reference evidence="10 12" key="1">
    <citation type="journal article" date="2007" name="Nature">
        <title>Evolution of genes and genomes on the Drosophila phylogeny.</title>
        <authorList>
            <consortium name="Drosophila 12 Genomes Consortium"/>
            <person name="Clark A.G."/>
            <person name="Eisen M.B."/>
            <person name="Smith D.R."/>
            <person name="Bergman C.M."/>
            <person name="Oliver B."/>
            <person name="Markow T.A."/>
            <person name="Kaufman T.C."/>
            <person name="Kellis M."/>
            <person name="Gelbart W."/>
            <person name="Iyer V.N."/>
            <person name="Pollard D.A."/>
            <person name="Sackton T.B."/>
            <person name="Larracuente A.M."/>
            <person name="Singh N.D."/>
            <person name="Abad J.P."/>
            <person name="Abt D.N."/>
            <person name="Adryan B."/>
            <person name="Aguade M."/>
            <person name="Akashi H."/>
            <person name="Anderson W.W."/>
            <person name="Aquadro C.F."/>
            <person name="Ardell D.H."/>
            <person name="Arguello R."/>
            <person name="Artieri C.G."/>
            <person name="Barbash D.A."/>
            <person name="Barker D."/>
            <person name="Barsanti P."/>
            <person name="Batterham P."/>
            <person name="Batzoglou S."/>
            <person name="Begun D."/>
            <person name="Bhutkar A."/>
            <person name="Blanco E."/>
            <person name="Bosak S.A."/>
            <person name="Bradley R.K."/>
            <person name="Brand A.D."/>
            <person name="Brent M.R."/>
            <person name="Brooks A.N."/>
            <person name="Brown R.H."/>
            <person name="Butlin R.K."/>
            <person name="Caggese C."/>
            <person name="Calvi B.R."/>
            <person name="Bernardo de Carvalho A."/>
            <person name="Caspi A."/>
            <person name="Castrezana S."/>
            <person name="Celniker S.E."/>
            <person name="Chang J.L."/>
            <person name="Chapple C."/>
            <person name="Chatterji S."/>
            <person name="Chinwalla A."/>
            <person name="Civetta A."/>
            <person name="Clifton S.W."/>
            <person name="Comeron J.M."/>
            <person name="Costello J.C."/>
            <person name="Coyne J.A."/>
            <person name="Daub J."/>
            <person name="David R.G."/>
            <person name="Delcher A.L."/>
            <person name="Delehaunty K."/>
            <person name="Do C.B."/>
            <person name="Ebling H."/>
            <person name="Edwards K."/>
            <person name="Eickbush T."/>
            <person name="Evans J.D."/>
            <person name="Filipski A."/>
            <person name="Findeiss S."/>
            <person name="Freyhult E."/>
            <person name="Fulton L."/>
            <person name="Fulton R."/>
            <person name="Garcia A.C."/>
            <person name="Gardiner A."/>
            <person name="Garfield D.A."/>
            <person name="Garvin B.E."/>
            <person name="Gibson G."/>
            <person name="Gilbert D."/>
            <person name="Gnerre S."/>
            <person name="Godfrey J."/>
            <person name="Good R."/>
            <person name="Gotea V."/>
            <person name="Gravely B."/>
            <person name="Greenberg A.J."/>
            <person name="Griffiths-Jones S."/>
            <person name="Gross S."/>
            <person name="Guigo R."/>
            <person name="Gustafson E.A."/>
            <person name="Haerty W."/>
            <person name="Hahn M.W."/>
            <person name="Halligan D.L."/>
            <person name="Halpern A.L."/>
            <person name="Halter G.M."/>
            <person name="Han M.V."/>
            <person name="Heger A."/>
            <person name="Hillier L."/>
            <person name="Hinrichs A.S."/>
            <person name="Holmes I."/>
            <person name="Hoskins R.A."/>
            <person name="Hubisz M.J."/>
            <person name="Hultmark D."/>
            <person name="Huntley M.A."/>
            <person name="Jaffe D.B."/>
            <person name="Jagadeeshan S."/>
            <person name="Jeck W.R."/>
            <person name="Johnson J."/>
            <person name="Jones C.D."/>
            <person name="Jordan W.C."/>
            <person name="Karpen G.H."/>
            <person name="Kataoka E."/>
            <person name="Keightley P.D."/>
            <person name="Kheradpour P."/>
            <person name="Kirkness E.F."/>
            <person name="Koerich L.B."/>
            <person name="Kristiansen K."/>
            <person name="Kudrna D."/>
            <person name="Kulathinal R.J."/>
            <person name="Kumar S."/>
            <person name="Kwok R."/>
            <person name="Lander E."/>
            <person name="Langley C.H."/>
            <person name="Lapoint R."/>
            <person name="Lazzaro B.P."/>
            <person name="Lee S.J."/>
            <person name="Levesque L."/>
            <person name="Li R."/>
            <person name="Lin C.F."/>
            <person name="Lin M.F."/>
            <person name="Lindblad-Toh K."/>
            <person name="Llopart A."/>
            <person name="Long M."/>
            <person name="Low L."/>
            <person name="Lozovsky E."/>
            <person name="Lu J."/>
            <person name="Luo M."/>
            <person name="Machado C.A."/>
            <person name="Makalowski W."/>
            <person name="Marzo M."/>
            <person name="Matsuda M."/>
            <person name="Matzkin L."/>
            <person name="McAllister B."/>
            <person name="McBride C.S."/>
            <person name="McKernan B."/>
            <person name="McKernan K."/>
            <person name="Mendez-Lago M."/>
            <person name="Minx P."/>
            <person name="Mollenhauer M.U."/>
            <person name="Montooth K."/>
            <person name="Mount S.M."/>
            <person name="Mu X."/>
            <person name="Myers E."/>
            <person name="Negre B."/>
            <person name="Newfeld S."/>
            <person name="Nielsen R."/>
            <person name="Noor M.A."/>
            <person name="O'Grady P."/>
            <person name="Pachter L."/>
            <person name="Papaceit M."/>
            <person name="Parisi M.J."/>
            <person name="Parisi M."/>
            <person name="Parts L."/>
            <person name="Pedersen J.S."/>
            <person name="Pesole G."/>
            <person name="Phillippy A.M."/>
            <person name="Ponting C.P."/>
            <person name="Pop M."/>
            <person name="Porcelli D."/>
            <person name="Powell J.R."/>
            <person name="Prohaska S."/>
            <person name="Pruitt K."/>
            <person name="Puig M."/>
            <person name="Quesneville H."/>
            <person name="Ram K.R."/>
            <person name="Rand D."/>
            <person name="Rasmussen M.D."/>
            <person name="Reed L.K."/>
            <person name="Reenan R."/>
            <person name="Reily A."/>
            <person name="Remington K.A."/>
            <person name="Rieger T.T."/>
            <person name="Ritchie M.G."/>
            <person name="Robin C."/>
            <person name="Rogers Y.H."/>
            <person name="Rohde C."/>
            <person name="Rozas J."/>
            <person name="Rubenfield M.J."/>
            <person name="Ruiz A."/>
            <person name="Russo S."/>
            <person name="Salzberg S.L."/>
            <person name="Sanchez-Gracia A."/>
            <person name="Saranga D.J."/>
            <person name="Sato H."/>
            <person name="Schaeffer S.W."/>
            <person name="Schatz M.C."/>
            <person name="Schlenke T."/>
            <person name="Schwartz R."/>
            <person name="Segarra C."/>
            <person name="Singh R.S."/>
            <person name="Sirot L."/>
            <person name="Sirota M."/>
            <person name="Sisneros N.B."/>
            <person name="Smith C.D."/>
            <person name="Smith T.F."/>
            <person name="Spieth J."/>
            <person name="Stage D.E."/>
            <person name="Stark A."/>
            <person name="Stephan W."/>
            <person name="Strausberg R.L."/>
            <person name="Strempel S."/>
            <person name="Sturgill D."/>
            <person name="Sutton G."/>
            <person name="Sutton G.G."/>
            <person name="Tao W."/>
            <person name="Teichmann S."/>
            <person name="Tobari Y.N."/>
            <person name="Tomimura Y."/>
            <person name="Tsolas J.M."/>
            <person name="Valente V.L."/>
            <person name="Venter E."/>
            <person name="Venter J.C."/>
            <person name="Vicario S."/>
            <person name="Vieira F.G."/>
            <person name="Vilella A.J."/>
            <person name="Villasante A."/>
            <person name="Walenz B."/>
            <person name="Wang J."/>
            <person name="Wasserman M."/>
            <person name="Watts T."/>
            <person name="Wilson D."/>
            <person name="Wilson R.K."/>
            <person name="Wing R.A."/>
            <person name="Wolfner M.F."/>
            <person name="Wong A."/>
            <person name="Wong G.K."/>
            <person name="Wu C.I."/>
            <person name="Wu G."/>
            <person name="Yamamoto D."/>
            <person name="Yang H.P."/>
            <person name="Yang S.P."/>
            <person name="Yorke J.A."/>
            <person name="Yoshida K."/>
            <person name="Zdobnov E."/>
            <person name="Zhang P."/>
            <person name="Zhang Y."/>
            <person name="Zimin A.V."/>
            <person name="Baldwin J."/>
            <person name="Abdouelleil A."/>
            <person name="Abdulkadir J."/>
            <person name="Abebe A."/>
            <person name="Abera B."/>
            <person name="Abreu J."/>
            <person name="Acer S.C."/>
            <person name="Aftuck L."/>
            <person name="Alexander A."/>
            <person name="An P."/>
            <person name="Anderson E."/>
            <person name="Anderson S."/>
            <person name="Arachi H."/>
            <person name="Azer M."/>
            <person name="Bachantsang P."/>
            <person name="Barry A."/>
            <person name="Bayul T."/>
            <person name="Berlin A."/>
            <person name="Bessette D."/>
            <person name="Bloom T."/>
            <person name="Blye J."/>
            <person name="Boguslavskiy L."/>
            <person name="Bonnet C."/>
            <person name="Boukhgalter B."/>
            <person name="Bourzgui I."/>
            <person name="Brown A."/>
            <person name="Cahill P."/>
            <person name="Channer S."/>
            <person name="Cheshatsang Y."/>
            <person name="Chuda L."/>
            <person name="Citroen M."/>
            <person name="Collymore A."/>
            <person name="Cooke P."/>
            <person name="Costello M."/>
            <person name="D'Aco K."/>
            <person name="Daza R."/>
            <person name="De Haan G."/>
            <person name="DeGray S."/>
            <person name="DeMaso C."/>
            <person name="Dhargay N."/>
            <person name="Dooley K."/>
            <person name="Dooley E."/>
            <person name="Doricent M."/>
            <person name="Dorje P."/>
            <person name="Dorjee K."/>
            <person name="Dupes A."/>
            <person name="Elong R."/>
            <person name="Falk J."/>
            <person name="Farina A."/>
            <person name="Faro S."/>
            <person name="Ferguson D."/>
            <person name="Fisher S."/>
            <person name="Foley C.D."/>
            <person name="Franke A."/>
            <person name="Friedrich D."/>
            <person name="Gadbois L."/>
            <person name="Gearin G."/>
            <person name="Gearin C.R."/>
            <person name="Giannoukos G."/>
            <person name="Goode T."/>
            <person name="Graham J."/>
            <person name="Grandbois E."/>
            <person name="Grewal S."/>
            <person name="Gyaltsen K."/>
            <person name="Hafez N."/>
            <person name="Hagos B."/>
            <person name="Hall J."/>
            <person name="Henson C."/>
            <person name="Hollinger A."/>
            <person name="Honan T."/>
            <person name="Huard M.D."/>
            <person name="Hughes L."/>
            <person name="Hurhula B."/>
            <person name="Husby M.E."/>
            <person name="Kamat A."/>
            <person name="Kanga B."/>
            <person name="Kashin S."/>
            <person name="Khazanovich D."/>
            <person name="Kisner P."/>
            <person name="Lance K."/>
            <person name="Lara M."/>
            <person name="Lee W."/>
            <person name="Lennon N."/>
            <person name="Letendre F."/>
            <person name="LeVine R."/>
            <person name="Lipovsky A."/>
            <person name="Liu X."/>
            <person name="Liu J."/>
            <person name="Liu S."/>
            <person name="Lokyitsang T."/>
            <person name="Lokyitsang Y."/>
            <person name="Lubonja R."/>
            <person name="Lui A."/>
            <person name="MacDonald P."/>
            <person name="Magnisalis V."/>
            <person name="Maru K."/>
            <person name="Matthews C."/>
            <person name="McCusker W."/>
            <person name="McDonough S."/>
            <person name="Mehta T."/>
            <person name="Meldrim J."/>
            <person name="Meneus L."/>
            <person name="Mihai O."/>
            <person name="Mihalev A."/>
            <person name="Mihova T."/>
            <person name="Mittelman R."/>
            <person name="Mlenga V."/>
            <person name="Montmayeur A."/>
            <person name="Mulrain L."/>
            <person name="Navidi A."/>
            <person name="Naylor J."/>
            <person name="Negash T."/>
            <person name="Nguyen T."/>
            <person name="Nguyen N."/>
            <person name="Nicol R."/>
            <person name="Norbu C."/>
            <person name="Norbu N."/>
            <person name="Novod N."/>
            <person name="O'Neill B."/>
            <person name="Osman S."/>
            <person name="Markiewicz E."/>
            <person name="Oyono O.L."/>
            <person name="Patti C."/>
            <person name="Phunkhang P."/>
            <person name="Pierre F."/>
            <person name="Priest M."/>
            <person name="Raghuraman S."/>
            <person name="Rege F."/>
            <person name="Reyes R."/>
            <person name="Rise C."/>
            <person name="Rogov P."/>
            <person name="Ross K."/>
            <person name="Ryan E."/>
            <person name="Settipalli S."/>
            <person name="Shea T."/>
            <person name="Sherpa N."/>
            <person name="Shi L."/>
            <person name="Shih D."/>
            <person name="Sparrow T."/>
            <person name="Spaulding J."/>
            <person name="Stalker J."/>
            <person name="Stange-Thomann N."/>
            <person name="Stavropoulos S."/>
            <person name="Stone C."/>
            <person name="Strader C."/>
            <person name="Tesfaye S."/>
            <person name="Thomson T."/>
            <person name="Thoulutsang Y."/>
            <person name="Thoulutsang D."/>
            <person name="Topham K."/>
            <person name="Topping I."/>
            <person name="Tsamla T."/>
            <person name="Vassiliev H."/>
            <person name="Vo A."/>
            <person name="Wangchuk T."/>
            <person name="Wangdi T."/>
            <person name="Weiand M."/>
            <person name="Wilkinson J."/>
            <person name="Wilson A."/>
            <person name="Yadav S."/>
            <person name="Young G."/>
            <person name="Yu Q."/>
            <person name="Zembek L."/>
            <person name="Zhong D."/>
            <person name="Zimmer A."/>
            <person name="Zwirko Z."/>
            <person name="Jaffe D.B."/>
            <person name="Alvarez P."/>
            <person name="Brockman W."/>
            <person name="Butler J."/>
            <person name="Chin C."/>
            <person name="Gnerre S."/>
            <person name="Grabherr M."/>
            <person name="Kleber M."/>
            <person name="Mauceli E."/>
            <person name="MacCallum I."/>
        </authorList>
    </citation>
    <scope>NUCLEOTIDE SEQUENCE [LARGE SCALE GENOMIC DNA]</scope>
    <source>
        <strain evidence="10">TSC#15010-1051.87</strain>
        <strain evidence="12">Tucson 15010-1051.87</strain>
    </source>
</reference>
<evidence type="ECO:0000256" key="1">
    <source>
        <dbReference type="ARBA" id="ARBA00004114"/>
    </source>
</evidence>
<evidence type="ECO:0000313" key="11">
    <source>
        <dbReference type="EMBL" id="KRF81613.1"/>
    </source>
</evidence>
<evidence type="ECO:0000256" key="5">
    <source>
        <dbReference type="ARBA" id="ARBA00022794"/>
    </source>
</evidence>
<sequence>MSHLPLDARAILQHLNELGYRNISAEQLREFLKDLRRLIKYEERLATNSKEDYFSSLHKRDTISSRAKMGDREKENVPQQIDKDKTKQQASDDDKERLNSGKAATDNNLKLATLFREKLLLDESKEPSNSSNCARRSRSKTRNGPSRIEACPNQDTRIPRQSKLRKSRPRSNSRLSAQVCNQAKHKRSDPVALYQYYQNEWSHFRDQIPGENSHTDLRWEIRHKLIPK</sequence>
<reference evidence="10" key="2">
    <citation type="journal article" date="2008" name="Bioinformatics">
        <title>Assembly reconciliation.</title>
        <authorList>
            <person name="Zimin A.V."/>
            <person name="Smith D.R."/>
            <person name="Sutton G."/>
            <person name="Yorke J.A."/>
        </authorList>
    </citation>
    <scope>NUCLEOTIDE SEQUENCE</scope>
    <source>
        <strain evidence="10">TSC#15010-1051.87</strain>
    </source>
</reference>
<feature type="compositionally biased region" description="Polar residues" evidence="8">
    <location>
        <begin position="172"/>
        <end position="181"/>
    </location>
</feature>
<dbReference type="AlphaFoldDB" id="B4LVM4"/>
<feature type="region of interest" description="Disordered" evidence="8">
    <location>
        <begin position="64"/>
        <end position="104"/>
    </location>
</feature>
<evidence type="ECO:0000256" key="2">
    <source>
        <dbReference type="ARBA" id="ARBA00004138"/>
    </source>
</evidence>
<dbReference type="OrthoDB" id="6343432at2759"/>
<keyword evidence="6" id="KW-0206">Cytoskeleton</keyword>